<proteinExistence type="predicted"/>
<protein>
    <submittedName>
        <fullName evidence="1">Uncharacterized protein</fullName>
    </submittedName>
</protein>
<evidence type="ECO:0000313" key="1">
    <source>
        <dbReference type="EMBL" id="SJM91073.1"/>
    </source>
</evidence>
<keyword evidence="2" id="KW-1185">Reference proteome</keyword>
<dbReference type="EMBL" id="FUKJ01000114">
    <property type="protein sequence ID" value="SJM91073.1"/>
    <property type="molecule type" value="Genomic_DNA"/>
</dbReference>
<organism evidence="1 2">
    <name type="scientific">Crenothrix polyspora</name>
    <dbReference type="NCBI Taxonomy" id="360316"/>
    <lineage>
        <taxon>Bacteria</taxon>
        <taxon>Pseudomonadati</taxon>
        <taxon>Pseudomonadota</taxon>
        <taxon>Gammaproteobacteria</taxon>
        <taxon>Methylococcales</taxon>
        <taxon>Crenotrichaceae</taxon>
        <taxon>Crenothrix</taxon>
    </lineage>
</organism>
<accession>A0A1R4H484</accession>
<sequence>MRQFNYSEIRDFARRALVSIASKKPNVHHIVFTIHGPGYGLDETEAFESEVAGIVEAVTSSAYPKYLESITFIESDIRRANRLSKVLNKLLPTGNLPIDGYDSILTLSTESQNTLRTVGYSSAGKPHVFVAMPFATEMDDTYHYGIQGAANAAGLLCERADLSTFTGDVMEWVKLRISSAKLVIADLTSANPNVYLEVGYAWGCRVPTVLLIKETNDLKFNVRGQRHIVYKSIKHLEESLRIELNGLAQSIP</sequence>
<gene>
    <name evidence="1" type="ORF">CRENPOLYSF2_2000001</name>
</gene>
<dbReference type="AlphaFoldDB" id="A0A1R4H484"/>
<reference evidence="2" key="1">
    <citation type="submission" date="2017-02" db="EMBL/GenBank/DDBJ databases">
        <authorList>
            <person name="Daims H."/>
        </authorList>
    </citation>
    <scope>NUCLEOTIDE SEQUENCE [LARGE SCALE GENOMIC DNA]</scope>
</reference>
<dbReference type="OrthoDB" id="5180013at2"/>
<name>A0A1R4H484_9GAMM</name>
<dbReference type="RefSeq" id="WP_087146373.1">
    <property type="nucleotide sequence ID" value="NZ_FUKJ01000114.1"/>
</dbReference>
<dbReference type="Gene3D" id="3.40.50.450">
    <property type="match status" value="1"/>
</dbReference>
<evidence type="ECO:0000313" key="2">
    <source>
        <dbReference type="Proteomes" id="UP000195442"/>
    </source>
</evidence>
<dbReference type="Proteomes" id="UP000195442">
    <property type="component" value="Unassembled WGS sequence"/>
</dbReference>